<evidence type="ECO:0000259" key="1">
    <source>
        <dbReference type="Pfam" id="PF12728"/>
    </source>
</evidence>
<proteinExistence type="predicted"/>
<dbReference type="Proteomes" id="UP000199598">
    <property type="component" value="Unassembled WGS sequence"/>
</dbReference>
<accession>A0A1I4G167</accession>
<dbReference type="EMBL" id="FOSK01000026">
    <property type="protein sequence ID" value="SFL23902.1"/>
    <property type="molecule type" value="Genomic_DNA"/>
</dbReference>
<gene>
    <name evidence="2" type="ORF">SAMN04488518_1268</name>
</gene>
<dbReference type="Gene3D" id="1.10.10.10">
    <property type="entry name" value="Winged helix-like DNA-binding domain superfamily/Winged helix DNA-binding domain"/>
    <property type="match status" value="1"/>
</dbReference>
<dbReference type="RefSeq" id="WP_280142379.1">
    <property type="nucleotide sequence ID" value="NZ_FOSK01000026.1"/>
</dbReference>
<comment type="caution">
    <text evidence="2">The sequence shown here is derived from an EMBL/GenBank/DDBJ whole genome shotgun (WGS) entry which is preliminary data.</text>
</comment>
<dbReference type="SUPFAM" id="SSF46955">
    <property type="entry name" value="Putative DNA-binding domain"/>
    <property type="match status" value="1"/>
</dbReference>
<dbReference type="Pfam" id="PF12728">
    <property type="entry name" value="HTH_17"/>
    <property type="match status" value="1"/>
</dbReference>
<sequence>MRTELNSIENALITEAAAADYLGISIRTIQAWRMRGGGPIFVKLGKSVRYRPSDIQAWIEAHLASSTSEVEARS</sequence>
<dbReference type="InterPro" id="IPR009061">
    <property type="entry name" value="DNA-bd_dom_put_sf"/>
</dbReference>
<evidence type="ECO:0000313" key="3">
    <source>
        <dbReference type="Proteomes" id="UP000199598"/>
    </source>
</evidence>
<evidence type="ECO:0000313" key="2">
    <source>
        <dbReference type="EMBL" id="SFL23902.1"/>
    </source>
</evidence>
<protein>
    <submittedName>
        <fullName evidence="2">DNA binding domain-containing protein, excisionase family</fullName>
    </submittedName>
</protein>
<organism evidence="2 3">
    <name type="scientific">Pseudovibrio ascidiaceicola</name>
    <dbReference type="NCBI Taxonomy" id="285279"/>
    <lineage>
        <taxon>Bacteria</taxon>
        <taxon>Pseudomonadati</taxon>
        <taxon>Pseudomonadota</taxon>
        <taxon>Alphaproteobacteria</taxon>
        <taxon>Hyphomicrobiales</taxon>
        <taxon>Stappiaceae</taxon>
        <taxon>Pseudovibrio</taxon>
    </lineage>
</organism>
<dbReference type="InterPro" id="IPR041657">
    <property type="entry name" value="HTH_17"/>
</dbReference>
<reference evidence="2 3" key="1">
    <citation type="submission" date="2016-10" db="EMBL/GenBank/DDBJ databases">
        <authorList>
            <person name="Varghese N."/>
            <person name="Submissions S."/>
        </authorList>
    </citation>
    <scope>NUCLEOTIDE SEQUENCE [LARGE SCALE GENOMIC DNA]</scope>
    <source>
        <strain evidence="2 3">DSM 16392</strain>
    </source>
</reference>
<feature type="domain" description="Helix-turn-helix" evidence="1">
    <location>
        <begin position="14"/>
        <end position="62"/>
    </location>
</feature>
<keyword evidence="3" id="KW-1185">Reference proteome</keyword>
<dbReference type="InterPro" id="IPR036388">
    <property type="entry name" value="WH-like_DNA-bd_sf"/>
</dbReference>
<name>A0A1I4G167_9HYPH</name>